<feature type="transmembrane region" description="Helical" evidence="7">
    <location>
        <begin position="94"/>
        <end position="116"/>
    </location>
</feature>
<dbReference type="InterPro" id="IPR052031">
    <property type="entry name" value="Membrane_Transporter-Flippase"/>
</dbReference>
<feature type="transmembrane region" description="Helical" evidence="7">
    <location>
        <begin position="194"/>
        <end position="214"/>
    </location>
</feature>
<evidence type="ECO:0000313" key="9">
    <source>
        <dbReference type="Proteomes" id="UP000006919"/>
    </source>
</evidence>
<dbReference type="EMBL" id="CP002403">
    <property type="protein sequence ID" value="ADU21427.1"/>
    <property type="molecule type" value="Genomic_DNA"/>
</dbReference>
<dbReference type="AlphaFoldDB" id="E6UB77"/>
<keyword evidence="2" id="KW-0813">Transport</keyword>
<keyword evidence="6 7" id="KW-0472">Membrane</keyword>
<gene>
    <name evidence="8" type="ordered locus">Rumal_0900</name>
</gene>
<dbReference type="PIRSF" id="PIRSF006603">
    <property type="entry name" value="DinF"/>
    <property type="match status" value="1"/>
</dbReference>
<dbReference type="Proteomes" id="UP000006919">
    <property type="component" value="Chromosome"/>
</dbReference>
<dbReference type="eggNOG" id="COG0534">
    <property type="taxonomic scope" value="Bacteria"/>
</dbReference>
<evidence type="ECO:0000256" key="4">
    <source>
        <dbReference type="ARBA" id="ARBA00022692"/>
    </source>
</evidence>
<dbReference type="GO" id="GO:0015297">
    <property type="term" value="F:antiporter activity"/>
    <property type="evidence" value="ECO:0007669"/>
    <property type="project" value="InterPro"/>
</dbReference>
<dbReference type="STRING" id="697329.Rumal_0900"/>
<dbReference type="KEGG" id="ral:Rumal_0900"/>
<feature type="transmembrane region" description="Helical" evidence="7">
    <location>
        <begin position="316"/>
        <end position="335"/>
    </location>
</feature>
<sequence length="456" mass="49393">MNNTTDLTKGDPRKLILRFFFPLLMTNTLQQLYSFADTAIVGKGLGDDPLAAVGNMSSLCFLIIGFSMGLSNGFSILIAQNFGKKDIKALRRTVAHSIVLAVIITVLLTAFSMIFLKRILILMQTDPAILGDSLRYGYILFGGLAATIAYNMCAGVLRALGDSKTPLKAIVISSVMNITLNSLFIFVFRWGVSGAAAATIISQLFSGAFCFIKLSRLEVLHLTREDFAHESTMYLRLLKNGIPMALMNSITAVGCMVVQYFVNGMGVAFTSAYSACSRYLNMFMQSAATAGAAMSSFTGQNYGAGRFDRIKSGLKVCLGISAVTYVVFGSAMVFLPRQLAGLILNGSTQIGYAAQFLPICGVMIFSVDMLFVIRNGVQGMGFPFVPMLSGIAEMFLRIGAMYFLIDKFAFRATAVAEISAWVGALIINAAAFVVIFMREKNIIENKKLSKHALSTV</sequence>
<dbReference type="InterPro" id="IPR048279">
    <property type="entry name" value="MdtK-like"/>
</dbReference>
<feature type="transmembrane region" description="Helical" evidence="7">
    <location>
        <begin position="169"/>
        <end position="188"/>
    </location>
</feature>
<feature type="transmembrane region" description="Helical" evidence="7">
    <location>
        <begin position="136"/>
        <end position="157"/>
    </location>
</feature>
<dbReference type="InterPro" id="IPR002528">
    <property type="entry name" value="MATE_fam"/>
</dbReference>
<feature type="transmembrane region" description="Helical" evidence="7">
    <location>
        <begin position="242"/>
        <end position="262"/>
    </location>
</feature>
<dbReference type="Pfam" id="PF01554">
    <property type="entry name" value="MatE"/>
    <property type="match status" value="2"/>
</dbReference>
<feature type="transmembrane region" description="Helical" evidence="7">
    <location>
        <begin position="355"/>
        <end position="373"/>
    </location>
</feature>
<evidence type="ECO:0000256" key="5">
    <source>
        <dbReference type="ARBA" id="ARBA00022989"/>
    </source>
</evidence>
<feature type="transmembrane region" description="Helical" evidence="7">
    <location>
        <begin position="417"/>
        <end position="437"/>
    </location>
</feature>
<evidence type="ECO:0000256" key="3">
    <source>
        <dbReference type="ARBA" id="ARBA00022475"/>
    </source>
</evidence>
<dbReference type="PANTHER" id="PTHR43549">
    <property type="entry name" value="MULTIDRUG RESISTANCE PROTEIN YPNP-RELATED"/>
    <property type="match status" value="1"/>
</dbReference>
<keyword evidence="4 7" id="KW-0812">Transmembrane</keyword>
<dbReference type="GO" id="GO:0005886">
    <property type="term" value="C:plasma membrane"/>
    <property type="evidence" value="ECO:0007669"/>
    <property type="project" value="UniProtKB-SubCell"/>
</dbReference>
<evidence type="ECO:0000256" key="1">
    <source>
        <dbReference type="ARBA" id="ARBA00004651"/>
    </source>
</evidence>
<dbReference type="RefSeq" id="WP_013497605.1">
    <property type="nucleotide sequence ID" value="NC_014833.1"/>
</dbReference>
<dbReference type="PANTHER" id="PTHR43549:SF3">
    <property type="entry name" value="MULTIDRUG RESISTANCE PROTEIN YPNP-RELATED"/>
    <property type="match status" value="1"/>
</dbReference>
<feature type="transmembrane region" description="Helical" evidence="7">
    <location>
        <begin position="385"/>
        <end position="405"/>
    </location>
</feature>
<proteinExistence type="predicted"/>
<dbReference type="HOGENOM" id="CLU_012893_5_0_9"/>
<evidence type="ECO:0000256" key="6">
    <source>
        <dbReference type="ARBA" id="ARBA00023136"/>
    </source>
</evidence>
<organism evidence="8 9">
    <name type="scientific">Ruminococcus albus (strain ATCC 27210 / DSM 20455 / JCM 14654 / NCDO 2250 / 7)</name>
    <dbReference type="NCBI Taxonomy" id="697329"/>
    <lineage>
        <taxon>Bacteria</taxon>
        <taxon>Bacillati</taxon>
        <taxon>Bacillota</taxon>
        <taxon>Clostridia</taxon>
        <taxon>Eubacteriales</taxon>
        <taxon>Oscillospiraceae</taxon>
        <taxon>Ruminococcus</taxon>
    </lineage>
</organism>
<comment type="subcellular location">
    <subcellularLocation>
        <location evidence="1">Cell membrane</location>
        <topology evidence="1">Multi-pass membrane protein</topology>
    </subcellularLocation>
</comment>
<keyword evidence="3" id="KW-1003">Cell membrane</keyword>
<protein>
    <submittedName>
        <fullName evidence="8">MATE efflux family protein</fullName>
    </submittedName>
</protein>
<accession>E6UB77</accession>
<feature type="transmembrane region" description="Helical" evidence="7">
    <location>
        <begin position="56"/>
        <end position="82"/>
    </location>
</feature>
<dbReference type="GO" id="GO:0042910">
    <property type="term" value="F:xenobiotic transmembrane transporter activity"/>
    <property type="evidence" value="ECO:0007669"/>
    <property type="project" value="InterPro"/>
</dbReference>
<dbReference type="CDD" id="cd13138">
    <property type="entry name" value="MATE_yoeA_like"/>
    <property type="match status" value="1"/>
</dbReference>
<keyword evidence="5 7" id="KW-1133">Transmembrane helix</keyword>
<evidence type="ECO:0000256" key="2">
    <source>
        <dbReference type="ARBA" id="ARBA00022448"/>
    </source>
</evidence>
<name>E6UB77_RUMA7</name>
<evidence type="ECO:0000256" key="7">
    <source>
        <dbReference type="SAM" id="Phobius"/>
    </source>
</evidence>
<dbReference type="OrthoDB" id="9776324at2"/>
<reference evidence="8 9" key="1">
    <citation type="journal article" date="2011" name="J. Bacteriol.">
        <title>Complete genome of the cellulolytic ruminal bacterium Ruminococcus albus 7.</title>
        <authorList>
            <person name="Suen G."/>
            <person name="Stevenson D.M."/>
            <person name="Bruce D.C."/>
            <person name="Chertkov O."/>
            <person name="Copeland A."/>
            <person name="Cheng J.F."/>
            <person name="Detter C."/>
            <person name="Detter J.C."/>
            <person name="Goodwin L.A."/>
            <person name="Han C.S."/>
            <person name="Hauser L.J."/>
            <person name="Ivanova N.N."/>
            <person name="Kyrpides N.C."/>
            <person name="Land M.L."/>
            <person name="Lapidus A."/>
            <person name="Lucas S."/>
            <person name="Ovchinnikova G."/>
            <person name="Pitluck S."/>
            <person name="Tapia R."/>
            <person name="Woyke T."/>
            <person name="Boyum J."/>
            <person name="Mead D."/>
            <person name="Weimer P.J."/>
        </authorList>
    </citation>
    <scope>NUCLEOTIDE SEQUENCE [LARGE SCALE GENOMIC DNA]</scope>
    <source>
        <strain evidence="9">ATCC 27210 / DSM 20455 / JCM 14654 / NCDO 2250 / 7</strain>
    </source>
</reference>
<dbReference type="NCBIfam" id="TIGR00797">
    <property type="entry name" value="matE"/>
    <property type="match status" value="1"/>
</dbReference>
<evidence type="ECO:0000313" key="8">
    <source>
        <dbReference type="EMBL" id="ADU21427.1"/>
    </source>
</evidence>